<dbReference type="Proteomes" id="UP001269400">
    <property type="component" value="Unassembled WGS sequence"/>
</dbReference>
<organism evidence="2 3">
    <name type="scientific">Priestia aryabhattai</name>
    <name type="common">Bacillus aryabhattai</name>
    <dbReference type="NCBI Taxonomy" id="412384"/>
    <lineage>
        <taxon>Bacteria</taxon>
        <taxon>Bacillati</taxon>
        <taxon>Bacillota</taxon>
        <taxon>Bacilli</taxon>
        <taxon>Bacillales</taxon>
        <taxon>Bacillaceae</taxon>
        <taxon>Priestia</taxon>
    </lineage>
</organism>
<evidence type="ECO:0000313" key="3">
    <source>
        <dbReference type="Proteomes" id="UP001269400"/>
    </source>
</evidence>
<reference evidence="2" key="1">
    <citation type="journal article" date="2022" name="J Environ Chem Eng">
        <title>Biodegradation of petroleum oil using a constructed nonpathogenic and heavy metal-tolerant bacterial consortium isolated from marine sponges.</title>
        <authorList>
            <person name="Dechsakulwatana C."/>
            <person name="Rungsihiranrut A."/>
            <person name="Muangchinda C."/>
            <person name="Ningthoujam R."/>
            <person name="Klankeo P."/>
            <person name="Pinyakong O."/>
        </authorList>
    </citation>
    <scope>NUCLEOTIDE SEQUENCE</scope>
    <source>
        <strain evidence="2">TL01-2</strain>
    </source>
</reference>
<sequence length="59" mass="6568">MNKLMPFIFLIGLYAYSFETNNITSIHTPVFTVFAYVAAIAMCASFIVNIKKTKTASVN</sequence>
<accession>A0AAX6NFD4</accession>
<feature type="transmembrane region" description="Helical" evidence="1">
    <location>
        <begin position="33"/>
        <end position="50"/>
    </location>
</feature>
<keyword evidence="1" id="KW-1133">Transmembrane helix</keyword>
<dbReference type="EMBL" id="JAPTGD010000002">
    <property type="protein sequence ID" value="MDU9694215.1"/>
    <property type="molecule type" value="Genomic_DNA"/>
</dbReference>
<dbReference type="RefSeq" id="WP_316911426.1">
    <property type="nucleotide sequence ID" value="NZ_JAPTGD010000002.1"/>
</dbReference>
<name>A0AAX6NFD4_PRIAR</name>
<gene>
    <name evidence="2" type="ORF">O0Q50_23805</name>
</gene>
<comment type="caution">
    <text evidence="2">The sequence shown here is derived from an EMBL/GenBank/DDBJ whole genome shotgun (WGS) entry which is preliminary data.</text>
</comment>
<proteinExistence type="predicted"/>
<reference evidence="2" key="2">
    <citation type="submission" date="2022-12" db="EMBL/GenBank/DDBJ databases">
        <authorList>
            <person name="Dechsakulwatana C."/>
            <person name="Rungsihiranrut A."/>
            <person name="Muangchinda C."/>
            <person name="Ningthoujam R."/>
            <person name="Klankeo P."/>
            <person name="Pinyakong O."/>
        </authorList>
    </citation>
    <scope>NUCLEOTIDE SEQUENCE</scope>
    <source>
        <strain evidence="2">TL01-2</strain>
    </source>
</reference>
<keyword evidence="1" id="KW-0812">Transmembrane</keyword>
<keyword evidence="1" id="KW-0472">Membrane</keyword>
<protein>
    <submittedName>
        <fullName evidence="2">Uncharacterized protein</fullName>
    </submittedName>
</protein>
<evidence type="ECO:0000313" key="2">
    <source>
        <dbReference type="EMBL" id="MDU9694215.1"/>
    </source>
</evidence>
<dbReference type="AlphaFoldDB" id="A0AAX6NFD4"/>
<evidence type="ECO:0000256" key="1">
    <source>
        <dbReference type="SAM" id="Phobius"/>
    </source>
</evidence>